<protein>
    <submittedName>
        <fullName evidence="2">Uncharacterized protein</fullName>
    </submittedName>
</protein>
<proteinExistence type="predicted"/>
<evidence type="ECO:0000256" key="1">
    <source>
        <dbReference type="SAM" id="MobiDB-lite"/>
    </source>
</evidence>
<gene>
    <name evidence="2" type="ORF">LITE_LOCUS34478</name>
</gene>
<dbReference type="EMBL" id="CAMGYJ010000008">
    <property type="protein sequence ID" value="CAI0460466.1"/>
    <property type="molecule type" value="Genomic_DNA"/>
</dbReference>
<feature type="region of interest" description="Disordered" evidence="1">
    <location>
        <begin position="47"/>
        <end position="69"/>
    </location>
</feature>
<dbReference type="Proteomes" id="UP001154282">
    <property type="component" value="Unassembled WGS sequence"/>
</dbReference>
<name>A0AAV0NQ86_9ROSI</name>
<feature type="compositionally biased region" description="Low complexity" evidence="1">
    <location>
        <begin position="1"/>
        <end position="27"/>
    </location>
</feature>
<evidence type="ECO:0000313" key="3">
    <source>
        <dbReference type="Proteomes" id="UP001154282"/>
    </source>
</evidence>
<sequence>SSSSSPERVSGSEEFFPAKPAAAASSHPPRRWLRVCLSDDSFCASFSGHGRVTSRMGDDSSTVAPSPRK</sequence>
<accession>A0AAV0NQ86</accession>
<evidence type="ECO:0000313" key="2">
    <source>
        <dbReference type="EMBL" id="CAI0460466.1"/>
    </source>
</evidence>
<feature type="region of interest" description="Disordered" evidence="1">
    <location>
        <begin position="1"/>
        <end position="29"/>
    </location>
</feature>
<keyword evidence="3" id="KW-1185">Reference proteome</keyword>
<feature type="compositionally biased region" description="Polar residues" evidence="1">
    <location>
        <begin position="59"/>
        <end position="69"/>
    </location>
</feature>
<dbReference type="AlphaFoldDB" id="A0AAV0NQ86"/>
<feature type="non-terminal residue" evidence="2">
    <location>
        <position position="1"/>
    </location>
</feature>
<comment type="caution">
    <text evidence="2">The sequence shown here is derived from an EMBL/GenBank/DDBJ whole genome shotgun (WGS) entry which is preliminary data.</text>
</comment>
<reference evidence="2" key="1">
    <citation type="submission" date="2022-08" db="EMBL/GenBank/DDBJ databases">
        <authorList>
            <person name="Gutierrez-Valencia J."/>
        </authorList>
    </citation>
    <scope>NUCLEOTIDE SEQUENCE</scope>
</reference>
<organism evidence="2 3">
    <name type="scientific">Linum tenue</name>
    <dbReference type="NCBI Taxonomy" id="586396"/>
    <lineage>
        <taxon>Eukaryota</taxon>
        <taxon>Viridiplantae</taxon>
        <taxon>Streptophyta</taxon>
        <taxon>Embryophyta</taxon>
        <taxon>Tracheophyta</taxon>
        <taxon>Spermatophyta</taxon>
        <taxon>Magnoliopsida</taxon>
        <taxon>eudicotyledons</taxon>
        <taxon>Gunneridae</taxon>
        <taxon>Pentapetalae</taxon>
        <taxon>rosids</taxon>
        <taxon>fabids</taxon>
        <taxon>Malpighiales</taxon>
        <taxon>Linaceae</taxon>
        <taxon>Linum</taxon>
    </lineage>
</organism>
<feature type="non-terminal residue" evidence="2">
    <location>
        <position position="69"/>
    </location>
</feature>